<accession>A0ABX5IY95</accession>
<proteinExistence type="predicted"/>
<gene>
    <name evidence="1" type="ORF">C6W88_05620</name>
</gene>
<sequence length="335" mass="37546">MRSKLYSLKEWFTLEDVASHLTAVFSEKVTVADILQLALQKRIKLSVNLISSAEANKGTVHDITEGRVILHPAETPLSWLRGDEPKTSLEKKLRAVGVVKIGDIQNLDEEIRNAVKDQSVHATHLGEIISETDIVEFEKEVQSISGIYDLPMLSAEKSLIEEMYYPKVGGPDIDTWGLEGLWLERGGHIYRLCERVATQADHEACGNESSFAQWERRYRDPSRWFPTTKLPEESTIIVSRVNLDAFIDGLEEPQSKVSVEANGDESRVQEVLGLLVEMYAGRHGPDFHYGTKPKASRIVQDMLSAVPDGITGMGDRKLKEHVSAAIAAWEAKKRR</sequence>
<keyword evidence="2" id="KW-1185">Reference proteome</keyword>
<evidence type="ECO:0000313" key="1">
    <source>
        <dbReference type="EMBL" id="PTL95552.1"/>
    </source>
</evidence>
<dbReference type="EMBL" id="PXNS01000003">
    <property type="protein sequence ID" value="PTL95552.1"/>
    <property type="molecule type" value="Genomic_DNA"/>
</dbReference>
<protein>
    <submittedName>
        <fullName evidence="1">Uncharacterized protein</fullName>
    </submittedName>
</protein>
<evidence type="ECO:0000313" key="2">
    <source>
        <dbReference type="Proteomes" id="UP000241895"/>
    </source>
</evidence>
<dbReference type="Proteomes" id="UP000241895">
    <property type="component" value="Unassembled WGS sequence"/>
</dbReference>
<comment type="caution">
    <text evidence="1">The sequence shown here is derived from an EMBL/GenBank/DDBJ whole genome shotgun (WGS) entry which is preliminary data.</text>
</comment>
<name>A0ABX5IY95_9GAMM</name>
<organism evidence="1 2">
    <name type="scientific">Halomonas litopenaei</name>
    <dbReference type="NCBI Taxonomy" id="2109328"/>
    <lineage>
        <taxon>Bacteria</taxon>
        <taxon>Pseudomonadati</taxon>
        <taxon>Pseudomonadota</taxon>
        <taxon>Gammaproteobacteria</taxon>
        <taxon>Oceanospirillales</taxon>
        <taxon>Halomonadaceae</taxon>
        <taxon>Halomonas</taxon>
    </lineage>
</organism>
<reference evidence="1 2" key="1">
    <citation type="submission" date="2018-03" db="EMBL/GenBank/DDBJ databases">
        <authorList>
            <person name="Zhou J."/>
            <person name="Li X."/>
            <person name="Xue M."/>
            <person name="Yin J."/>
        </authorList>
    </citation>
    <scope>NUCLEOTIDE SEQUENCE [LARGE SCALE GENOMIC DNA]</scope>
    <source>
        <strain evidence="1 2">SYSU ZJ2214</strain>
    </source>
</reference>
<dbReference type="RefSeq" id="WP_108131809.1">
    <property type="nucleotide sequence ID" value="NZ_PXNS01000003.1"/>
</dbReference>